<accession>A0A182JK78</accession>
<protein>
    <submittedName>
        <fullName evidence="2">Uncharacterized protein</fullName>
    </submittedName>
</protein>
<dbReference type="EnsemblMetazoa" id="AATE019614-RA">
    <property type="protein sequence ID" value="AATE019614-PA.1"/>
    <property type="gene ID" value="AATE019614"/>
</dbReference>
<feature type="region of interest" description="Disordered" evidence="1">
    <location>
        <begin position="121"/>
        <end position="141"/>
    </location>
</feature>
<feature type="region of interest" description="Disordered" evidence="1">
    <location>
        <begin position="154"/>
        <end position="191"/>
    </location>
</feature>
<reference evidence="2" key="1">
    <citation type="submission" date="2022-08" db="UniProtKB">
        <authorList>
            <consortium name="EnsemblMetazoa"/>
        </authorList>
    </citation>
    <scope>IDENTIFICATION</scope>
    <source>
        <strain evidence="2">EBRO</strain>
    </source>
</reference>
<evidence type="ECO:0000256" key="1">
    <source>
        <dbReference type="SAM" id="MobiDB-lite"/>
    </source>
</evidence>
<feature type="compositionally biased region" description="Polar residues" evidence="1">
    <location>
        <begin position="127"/>
        <end position="141"/>
    </location>
</feature>
<name>A0A182JK78_ANOAO</name>
<dbReference type="VEuPathDB" id="VectorBase:AATE019614"/>
<proteinExistence type="predicted"/>
<sequence length="212" mass="20995">MKPTPTLATAVSNRLAGASLNRSIGALGTCRELPEDTPSGYCRAATSLLGNFTGSNSVSACTATHPHRCVQDLIKEELGGISLPGRAASMGGAGVGGGYRLSKAGSMINMVTAESDLYGVGGGGGSQSHPASGRSSPAFVQSITPVGSPPRFVNTLGPSSYGGGSARVSRAPSPSLLHAGGGSSGGDHSSCVARPVAGPDLKVFRGQSLSLI</sequence>
<dbReference type="AlphaFoldDB" id="A0A182JK78"/>
<evidence type="ECO:0000313" key="2">
    <source>
        <dbReference type="EnsemblMetazoa" id="AATE019614-PA.1"/>
    </source>
</evidence>
<organism evidence="2">
    <name type="scientific">Anopheles atroparvus</name>
    <name type="common">European mosquito</name>
    <dbReference type="NCBI Taxonomy" id="41427"/>
    <lineage>
        <taxon>Eukaryota</taxon>
        <taxon>Metazoa</taxon>
        <taxon>Ecdysozoa</taxon>
        <taxon>Arthropoda</taxon>
        <taxon>Hexapoda</taxon>
        <taxon>Insecta</taxon>
        <taxon>Pterygota</taxon>
        <taxon>Neoptera</taxon>
        <taxon>Endopterygota</taxon>
        <taxon>Diptera</taxon>
        <taxon>Nematocera</taxon>
        <taxon>Culicoidea</taxon>
        <taxon>Culicidae</taxon>
        <taxon>Anophelinae</taxon>
        <taxon>Anopheles</taxon>
    </lineage>
</organism>